<dbReference type="Proteomes" id="UP000015241">
    <property type="component" value="Unassembled WGS sequence"/>
</dbReference>
<dbReference type="GO" id="GO:0016020">
    <property type="term" value="C:membrane"/>
    <property type="evidence" value="ECO:0007669"/>
    <property type="project" value="UniProtKB-SubCell"/>
</dbReference>
<feature type="transmembrane region" description="Helical" evidence="7">
    <location>
        <begin position="338"/>
        <end position="361"/>
    </location>
</feature>
<dbReference type="InterPro" id="IPR050930">
    <property type="entry name" value="MFS_Vesicular_Transporter"/>
</dbReference>
<evidence type="ECO:0000259" key="8">
    <source>
        <dbReference type="PROSITE" id="PS50850"/>
    </source>
</evidence>
<dbReference type="Pfam" id="PF07690">
    <property type="entry name" value="MFS_1"/>
    <property type="match status" value="1"/>
</dbReference>
<evidence type="ECO:0000256" key="4">
    <source>
        <dbReference type="ARBA" id="ARBA00022692"/>
    </source>
</evidence>
<comment type="subcellular location">
    <subcellularLocation>
        <location evidence="1">Membrane</location>
        <topology evidence="1">Multi-pass membrane protein</topology>
    </subcellularLocation>
</comment>
<dbReference type="EMBL" id="KE504178">
    <property type="protein sequence ID" value="EPS97202.1"/>
    <property type="molecule type" value="Genomic_DNA"/>
</dbReference>
<dbReference type="FunCoup" id="S8DX62">
    <property type="interactions" value="1"/>
</dbReference>
<comment type="similarity">
    <text evidence="2">Belongs to the major facilitator superfamily. Vesicular transporter family.</text>
</comment>
<dbReference type="PRINTS" id="PR01035">
    <property type="entry name" value="TCRTETA"/>
</dbReference>
<dbReference type="OrthoDB" id="440553at2759"/>
<dbReference type="STRING" id="743788.S8DX62"/>
<evidence type="ECO:0000313" key="9">
    <source>
        <dbReference type="EMBL" id="EPS97202.1"/>
    </source>
</evidence>
<dbReference type="PROSITE" id="PS50850">
    <property type="entry name" value="MFS"/>
    <property type="match status" value="1"/>
</dbReference>
<reference evidence="9 10" key="1">
    <citation type="journal article" date="2012" name="Science">
        <title>The Paleozoic origin of enzymatic lignin decomposition reconstructed from 31 fungal genomes.</title>
        <authorList>
            <person name="Floudas D."/>
            <person name="Binder M."/>
            <person name="Riley R."/>
            <person name="Barry K."/>
            <person name="Blanchette R.A."/>
            <person name="Henrissat B."/>
            <person name="Martinez A.T."/>
            <person name="Otillar R."/>
            <person name="Spatafora J.W."/>
            <person name="Yadav J.S."/>
            <person name="Aerts A."/>
            <person name="Benoit I."/>
            <person name="Boyd A."/>
            <person name="Carlson A."/>
            <person name="Copeland A."/>
            <person name="Coutinho P.M."/>
            <person name="de Vries R.P."/>
            <person name="Ferreira P."/>
            <person name="Findley K."/>
            <person name="Foster B."/>
            <person name="Gaskell J."/>
            <person name="Glotzer D."/>
            <person name="Gorecki P."/>
            <person name="Heitman J."/>
            <person name="Hesse C."/>
            <person name="Hori C."/>
            <person name="Igarashi K."/>
            <person name="Jurgens J.A."/>
            <person name="Kallen N."/>
            <person name="Kersten P."/>
            <person name="Kohler A."/>
            <person name="Kuees U."/>
            <person name="Kumar T.K.A."/>
            <person name="Kuo A."/>
            <person name="LaButti K."/>
            <person name="Larrondo L.F."/>
            <person name="Lindquist E."/>
            <person name="Ling A."/>
            <person name="Lombard V."/>
            <person name="Lucas S."/>
            <person name="Lundell T."/>
            <person name="Martin R."/>
            <person name="McLaughlin D.J."/>
            <person name="Morgenstern I."/>
            <person name="Morin E."/>
            <person name="Murat C."/>
            <person name="Nagy L.G."/>
            <person name="Nolan M."/>
            <person name="Ohm R.A."/>
            <person name="Patyshakuliyeva A."/>
            <person name="Rokas A."/>
            <person name="Ruiz-Duenas F.J."/>
            <person name="Sabat G."/>
            <person name="Salamov A."/>
            <person name="Samejima M."/>
            <person name="Schmutz J."/>
            <person name="Slot J.C."/>
            <person name="St John F."/>
            <person name="Stenlid J."/>
            <person name="Sun H."/>
            <person name="Sun S."/>
            <person name="Syed K."/>
            <person name="Tsang A."/>
            <person name="Wiebenga A."/>
            <person name="Young D."/>
            <person name="Pisabarro A."/>
            <person name="Eastwood D.C."/>
            <person name="Martin F."/>
            <person name="Cullen D."/>
            <person name="Grigoriev I.V."/>
            <person name="Hibbett D.S."/>
        </authorList>
    </citation>
    <scope>NUCLEOTIDE SEQUENCE</scope>
    <source>
        <strain evidence="10">FP-58527</strain>
    </source>
</reference>
<feature type="non-terminal residue" evidence="9">
    <location>
        <position position="1"/>
    </location>
</feature>
<dbReference type="CDD" id="cd17325">
    <property type="entry name" value="MFS_MdtG_SLC18_like"/>
    <property type="match status" value="1"/>
</dbReference>
<dbReference type="SUPFAM" id="SSF103473">
    <property type="entry name" value="MFS general substrate transporter"/>
    <property type="match status" value="1"/>
</dbReference>
<organism evidence="9 10">
    <name type="scientific">Fomitopsis schrenkii</name>
    <name type="common">Brown rot fungus</name>
    <dbReference type="NCBI Taxonomy" id="2126942"/>
    <lineage>
        <taxon>Eukaryota</taxon>
        <taxon>Fungi</taxon>
        <taxon>Dikarya</taxon>
        <taxon>Basidiomycota</taxon>
        <taxon>Agaricomycotina</taxon>
        <taxon>Agaricomycetes</taxon>
        <taxon>Polyporales</taxon>
        <taxon>Fomitopsis</taxon>
    </lineage>
</organism>
<evidence type="ECO:0000256" key="2">
    <source>
        <dbReference type="ARBA" id="ARBA00006829"/>
    </source>
</evidence>
<dbReference type="InterPro" id="IPR036259">
    <property type="entry name" value="MFS_trans_sf"/>
</dbReference>
<name>S8DX62_FOMSC</name>
<dbReference type="PANTHER" id="PTHR23506:SF23">
    <property type="entry name" value="GH10249P"/>
    <property type="match status" value="1"/>
</dbReference>
<evidence type="ECO:0000256" key="7">
    <source>
        <dbReference type="SAM" id="Phobius"/>
    </source>
</evidence>
<dbReference type="PANTHER" id="PTHR23506">
    <property type="entry name" value="GH10249P"/>
    <property type="match status" value="1"/>
</dbReference>
<feature type="transmembrane region" description="Helical" evidence="7">
    <location>
        <begin position="415"/>
        <end position="433"/>
    </location>
</feature>
<evidence type="ECO:0000313" key="10">
    <source>
        <dbReference type="Proteomes" id="UP000015241"/>
    </source>
</evidence>
<dbReference type="AlphaFoldDB" id="S8DX62"/>
<keyword evidence="6 7" id="KW-0472">Membrane</keyword>
<feature type="transmembrane region" description="Helical" evidence="7">
    <location>
        <begin position="382"/>
        <end position="403"/>
    </location>
</feature>
<evidence type="ECO:0000256" key="3">
    <source>
        <dbReference type="ARBA" id="ARBA00022448"/>
    </source>
</evidence>
<dbReference type="InterPro" id="IPR001958">
    <property type="entry name" value="Tet-R_TetA/multi-R_MdtG-like"/>
</dbReference>
<keyword evidence="3" id="KW-0813">Transport</keyword>
<feature type="domain" description="Major facilitator superfamily (MFS) profile" evidence="8">
    <location>
        <begin position="1"/>
        <end position="436"/>
    </location>
</feature>
<protein>
    <recommendedName>
        <fullName evidence="8">Major facilitator superfamily (MFS) profile domain-containing protein</fullName>
    </recommendedName>
</protein>
<sequence length="472" mass="50811">GLAVDGLNANVVVAVFPFRLEALHYHDVSGLVGWLLFLYASLSHSSTPVIAMVSERLRSRRGTMIAGQLSLLASQLLLMMAPTFWVMCIGRFLEGVSSAVIMTAGLALICDTTPEKDIGAQLGTAMVGMPLGALLGPPVGGALYDRWGYRAPFIFVIFFTALDFACRVLVVEKRVSQIESLGQSQDTCRVTDECEAGLQQSSAEVVDDEKTQSAPPMDLITTEPALQSGQPSTVQEHVSASKILLQFASSPRLLASLVVVFICSFVFAASDVTIPLRLQGVWGFNSRKVGIAYLAAIIPTMISNPLSGMLSDRFGAEWIAIIFTICGTPWWGAMTTTFSLPFFIVSYGIENFFIAAVAPPVTSELAAITRSMKGVGYAHTYGTFNIVMGAANAAGSIVSGQVYGHRINGWDIVCYIHIGMLALALIALISFTGERPLLRRGWKIWQTRSDQNSHIAPASGNINPRIPENLPA</sequence>
<gene>
    <name evidence="9" type="ORF">FOMPIDRAFT_1128933</name>
</gene>
<dbReference type="Gene3D" id="1.20.1250.20">
    <property type="entry name" value="MFS general substrate transporter like domains"/>
    <property type="match status" value="1"/>
</dbReference>
<feature type="transmembrane region" description="Helical" evidence="7">
    <location>
        <begin position="253"/>
        <end position="270"/>
    </location>
</feature>
<keyword evidence="10" id="KW-1185">Reference proteome</keyword>
<dbReference type="InterPro" id="IPR020846">
    <property type="entry name" value="MFS_dom"/>
</dbReference>
<dbReference type="InParanoid" id="S8DX62"/>
<feature type="transmembrane region" description="Helical" evidence="7">
    <location>
        <begin position="31"/>
        <end position="53"/>
    </location>
</feature>
<accession>S8DX62</accession>
<feature type="transmembrane region" description="Helical" evidence="7">
    <location>
        <begin position="65"/>
        <end position="86"/>
    </location>
</feature>
<keyword evidence="4 7" id="KW-0812">Transmembrane</keyword>
<evidence type="ECO:0000256" key="5">
    <source>
        <dbReference type="ARBA" id="ARBA00022989"/>
    </source>
</evidence>
<dbReference type="InterPro" id="IPR011701">
    <property type="entry name" value="MFS"/>
</dbReference>
<proteinExistence type="inferred from homology"/>
<feature type="transmembrane region" description="Helical" evidence="7">
    <location>
        <begin position="150"/>
        <end position="170"/>
    </location>
</feature>
<dbReference type="eggNOG" id="KOG3764">
    <property type="taxonomic scope" value="Eukaryota"/>
</dbReference>
<feature type="transmembrane region" description="Helical" evidence="7">
    <location>
        <begin position="290"/>
        <end position="307"/>
    </location>
</feature>
<feature type="transmembrane region" description="Helical" evidence="7">
    <location>
        <begin position="122"/>
        <end position="144"/>
    </location>
</feature>
<feature type="transmembrane region" description="Helical" evidence="7">
    <location>
        <begin position="314"/>
        <end position="332"/>
    </location>
</feature>
<keyword evidence="5 7" id="KW-1133">Transmembrane helix</keyword>
<dbReference type="HOGENOM" id="CLU_001265_51_2_1"/>
<evidence type="ECO:0000256" key="1">
    <source>
        <dbReference type="ARBA" id="ARBA00004141"/>
    </source>
</evidence>
<feature type="transmembrane region" description="Helical" evidence="7">
    <location>
        <begin position="92"/>
        <end position="110"/>
    </location>
</feature>
<dbReference type="GO" id="GO:0022857">
    <property type="term" value="F:transmembrane transporter activity"/>
    <property type="evidence" value="ECO:0007669"/>
    <property type="project" value="InterPro"/>
</dbReference>
<evidence type="ECO:0000256" key="6">
    <source>
        <dbReference type="ARBA" id="ARBA00023136"/>
    </source>
</evidence>